<dbReference type="InterPro" id="IPR006976">
    <property type="entry name" value="VanZ-like"/>
</dbReference>
<dbReference type="KEGG" id="parq:DSM112329_02328"/>
<protein>
    <recommendedName>
        <fullName evidence="1">VanZ-like domain-containing protein</fullName>
    </recommendedName>
</protein>
<evidence type="ECO:0000259" key="1">
    <source>
        <dbReference type="Pfam" id="PF04892"/>
    </source>
</evidence>
<proteinExistence type="predicted"/>
<reference evidence="2" key="1">
    <citation type="submission" date="2022-12" db="EMBL/GenBank/DDBJ databases">
        <title>Paraconexibacter alkalitolerans sp. nov. and Baekduia alba sp. nov., isolated from soil and emended description of the genera Paraconexibacter (Chun et al., 2020) and Baekduia (An et al., 2020).</title>
        <authorList>
            <person name="Vieira S."/>
            <person name="Huber K.J."/>
            <person name="Geppert A."/>
            <person name="Wolf J."/>
            <person name="Neumann-Schaal M."/>
            <person name="Muesken M."/>
            <person name="Overmann J."/>
        </authorList>
    </citation>
    <scope>NUCLEOTIDE SEQUENCE</scope>
    <source>
        <strain evidence="2">AEG42_29</strain>
    </source>
</reference>
<gene>
    <name evidence="2" type="ORF">DSM112329_02328</name>
</gene>
<organism evidence="2">
    <name type="scientific">Paraconexibacter sp. AEG42_29</name>
    <dbReference type="NCBI Taxonomy" id="2997339"/>
    <lineage>
        <taxon>Bacteria</taxon>
        <taxon>Bacillati</taxon>
        <taxon>Actinomycetota</taxon>
        <taxon>Thermoleophilia</taxon>
        <taxon>Solirubrobacterales</taxon>
        <taxon>Paraconexibacteraceae</taxon>
        <taxon>Paraconexibacter</taxon>
    </lineage>
</organism>
<dbReference type="Pfam" id="PF04892">
    <property type="entry name" value="VanZ"/>
    <property type="match status" value="1"/>
</dbReference>
<evidence type="ECO:0000313" key="2">
    <source>
        <dbReference type="EMBL" id="XAY05475.1"/>
    </source>
</evidence>
<dbReference type="AlphaFoldDB" id="A0AAU7AV32"/>
<dbReference type="EMBL" id="CP114014">
    <property type="protein sequence ID" value="XAY05475.1"/>
    <property type="molecule type" value="Genomic_DNA"/>
</dbReference>
<dbReference type="RefSeq" id="WP_354701983.1">
    <property type="nucleotide sequence ID" value="NZ_CP114014.1"/>
</dbReference>
<name>A0AAU7AV32_9ACTN</name>
<dbReference type="NCBIfam" id="NF037970">
    <property type="entry name" value="vanZ_1"/>
    <property type="match status" value="1"/>
</dbReference>
<feature type="domain" description="VanZ-like" evidence="1">
    <location>
        <begin position="33"/>
        <end position="118"/>
    </location>
</feature>
<sequence>MARIGRWGPPLALMGVIFALSAQSDLNSGLGTVDLIGRKIVHATEYGVLWWLWLRALDRVPAVRFRRAGPQLLAAVITIAYACTDELHQSFVDGRHGTPVDVLIDSTGVAIAVAITRTVQARRRP</sequence>
<accession>A0AAU7AV32</accession>